<dbReference type="Proteomes" id="UP000237881">
    <property type="component" value="Unassembled WGS sequence"/>
</dbReference>
<proteinExistence type="predicted"/>
<sequence>MRINYMTKDGKAFQSDGTSAGTEYKKVPADSVSIGDITWLAPNGDLYKGDKVLVSNVKNAVHQFIKDNDVRINYVTERPSCA</sequence>
<evidence type="ECO:0000313" key="4">
    <source>
        <dbReference type="Proteomes" id="UP000237881"/>
    </source>
</evidence>
<evidence type="ECO:0000313" key="5">
    <source>
        <dbReference type="Proteomes" id="UP000239698"/>
    </source>
</evidence>
<accession>A0ABD6WC80</accession>
<feature type="region of interest" description="Disordered" evidence="1">
    <location>
        <begin position="1"/>
        <end position="20"/>
    </location>
</feature>
<evidence type="ECO:0000313" key="2">
    <source>
        <dbReference type="EMBL" id="PPF15989.1"/>
    </source>
</evidence>
<dbReference type="RefSeq" id="WP_104262014.1">
    <property type="nucleotide sequence ID" value="NZ_PSUL01000002.1"/>
</dbReference>
<keyword evidence="5" id="KW-1185">Reference proteome</keyword>
<protein>
    <submittedName>
        <fullName evidence="2">Uncharacterized protein</fullName>
    </submittedName>
</protein>
<dbReference type="EMBL" id="PSUL01000002">
    <property type="protein sequence ID" value="PPF15989.1"/>
    <property type="molecule type" value="Genomic_DNA"/>
</dbReference>
<dbReference type="AlphaFoldDB" id="A0ABD6WC80"/>
<dbReference type="EMBL" id="PSVT01000005">
    <property type="protein sequence ID" value="PPH78723.1"/>
    <property type="molecule type" value="Genomic_DNA"/>
</dbReference>
<evidence type="ECO:0000313" key="3">
    <source>
        <dbReference type="EMBL" id="PPH78723.1"/>
    </source>
</evidence>
<reference evidence="4 5" key="1">
    <citation type="submission" date="2018-02" db="EMBL/GenBank/DDBJ databases">
        <title>Bacteriophage NCPPB3778 and a type I-E CRISPR drive the evolution of the US Biological Select Agent, Rathayibacter toxicus.</title>
        <authorList>
            <person name="Davis E.W.II."/>
            <person name="Tabima J.F."/>
            <person name="Weisberg A.J."/>
            <person name="Lopes L.D."/>
            <person name="Wiseman M.S."/>
            <person name="Wiseman M.S."/>
            <person name="Pupko T."/>
            <person name="Belcher M.S."/>
            <person name="Sechler A.J."/>
            <person name="Tancos M.A."/>
            <person name="Schroeder B.K."/>
            <person name="Murray T.D."/>
            <person name="Luster D.G."/>
            <person name="Schneider W.L."/>
            <person name="Rogers E."/>
            <person name="Andreote F.D."/>
            <person name="Grunwald N.J."/>
            <person name="Putnam M.L."/>
            <person name="Chang J.H."/>
        </authorList>
    </citation>
    <scope>NUCLEOTIDE SEQUENCE [LARGE SCALE GENOMIC DNA]</scope>
    <source>
        <strain evidence="3 5">AY1D6</strain>
        <strain evidence="2 4">AY1I9</strain>
    </source>
</reference>
<comment type="caution">
    <text evidence="2">The sequence shown here is derived from an EMBL/GenBank/DDBJ whole genome shotgun (WGS) entry which is preliminary data.</text>
</comment>
<name>A0ABD6WC80_RATRA</name>
<evidence type="ECO:0000256" key="1">
    <source>
        <dbReference type="SAM" id="MobiDB-lite"/>
    </source>
</evidence>
<gene>
    <name evidence="2" type="ORF">C5C04_01920</name>
    <name evidence="3" type="ORF">C5C40_04105</name>
</gene>
<dbReference type="Proteomes" id="UP000239698">
    <property type="component" value="Unassembled WGS sequence"/>
</dbReference>
<organism evidence="2 4">
    <name type="scientific">Rathayibacter rathayi</name>
    <name type="common">Corynebacterium rathayi</name>
    <dbReference type="NCBI Taxonomy" id="33887"/>
    <lineage>
        <taxon>Bacteria</taxon>
        <taxon>Bacillati</taxon>
        <taxon>Actinomycetota</taxon>
        <taxon>Actinomycetes</taxon>
        <taxon>Micrococcales</taxon>
        <taxon>Microbacteriaceae</taxon>
        <taxon>Rathayibacter</taxon>
    </lineage>
</organism>